<reference evidence="2" key="1">
    <citation type="submission" date="2022-03" db="EMBL/GenBank/DDBJ databases">
        <authorList>
            <person name="Sayadi A."/>
        </authorList>
    </citation>
    <scope>NUCLEOTIDE SEQUENCE</scope>
</reference>
<feature type="region of interest" description="Disordered" evidence="1">
    <location>
        <begin position="1"/>
        <end position="41"/>
    </location>
</feature>
<name>A0A9P0PEX9_ACAOB</name>
<feature type="compositionally biased region" description="Basic and acidic residues" evidence="1">
    <location>
        <begin position="1"/>
        <end position="18"/>
    </location>
</feature>
<evidence type="ECO:0000313" key="3">
    <source>
        <dbReference type="Proteomes" id="UP001152888"/>
    </source>
</evidence>
<accession>A0A9P0PEX9</accession>
<sequence>MFRKKEELKKQQEEEKENRKRKKQEKRNEKQGEGNNSQRATQCSACLKGIRSGELQYDDCKRYYHQDCAPQSHEHNICYLAMKIDTYVVPAAD</sequence>
<gene>
    <name evidence="2" type="ORF">ACAOBT_LOCUS14071</name>
</gene>
<organism evidence="2 3">
    <name type="scientific">Acanthoscelides obtectus</name>
    <name type="common">Bean weevil</name>
    <name type="synonym">Bruchus obtectus</name>
    <dbReference type="NCBI Taxonomy" id="200917"/>
    <lineage>
        <taxon>Eukaryota</taxon>
        <taxon>Metazoa</taxon>
        <taxon>Ecdysozoa</taxon>
        <taxon>Arthropoda</taxon>
        <taxon>Hexapoda</taxon>
        <taxon>Insecta</taxon>
        <taxon>Pterygota</taxon>
        <taxon>Neoptera</taxon>
        <taxon>Endopterygota</taxon>
        <taxon>Coleoptera</taxon>
        <taxon>Polyphaga</taxon>
        <taxon>Cucujiformia</taxon>
        <taxon>Chrysomeloidea</taxon>
        <taxon>Chrysomelidae</taxon>
        <taxon>Bruchinae</taxon>
        <taxon>Bruchini</taxon>
        <taxon>Acanthoscelides</taxon>
    </lineage>
</organism>
<keyword evidence="3" id="KW-1185">Reference proteome</keyword>
<dbReference type="AlphaFoldDB" id="A0A9P0PEX9"/>
<dbReference type="OrthoDB" id="6780940at2759"/>
<dbReference type="EMBL" id="CAKOFQ010006897">
    <property type="protein sequence ID" value="CAH1980579.1"/>
    <property type="molecule type" value="Genomic_DNA"/>
</dbReference>
<comment type="caution">
    <text evidence="2">The sequence shown here is derived from an EMBL/GenBank/DDBJ whole genome shotgun (WGS) entry which is preliminary data.</text>
</comment>
<dbReference type="Proteomes" id="UP001152888">
    <property type="component" value="Unassembled WGS sequence"/>
</dbReference>
<evidence type="ECO:0000256" key="1">
    <source>
        <dbReference type="SAM" id="MobiDB-lite"/>
    </source>
</evidence>
<proteinExistence type="predicted"/>
<protein>
    <submittedName>
        <fullName evidence="2">Uncharacterized protein</fullName>
    </submittedName>
</protein>
<evidence type="ECO:0000313" key="2">
    <source>
        <dbReference type="EMBL" id="CAH1980579.1"/>
    </source>
</evidence>